<proteinExistence type="inferred from homology"/>
<organism evidence="5 6">
    <name type="scientific">Marichromatium gracile</name>
    <name type="common">Chromatium gracile</name>
    <dbReference type="NCBI Taxonomy" id="1048"/>
    <lineage>
        <taxon>Bacteria</taxon>
        <taxon>Pseudomonadati</taxon>
        <taxon>Pseudomonadota</taxon>
        <taxon>Gammaproteobacteria</taxon>
        <taxon>Chromatiales</taxon>
        <taxon>Chromatiaceae</taxon>
        <taxon>Marichromatium</taxon>
    </lineage>
</organism>
<sequence length="329" mass="34772">MRILVGDIGGTKTALAIAAPDAGGGLVLHHPERYPSAEHAGLESIVRHYLATHAVSCSGAAFAIAGPVSGRRSQVTNLTWQIDADALERALGLSRVLLLNDLEAVAWGIAALAPEDVCELQPGEPGAVGNRCVIAAGTGLGEAGLFWDGHRHHPFATEGGHAEFAATDAREWALREFLRRRHARVSWERLVSGMGISALHAFCCEYAGGRSPQPVLEPAAVAVGAREGDARCVETMALFFRLYGREAGDLALKQMALGGVYLGGGIAPRNLEALRASAFLDGFLDKGRMRGLMTRMPVRVILQPQVALLGAARAWQDDQSPGRPVVAAG</sequence>
<dbReference type="Gene3D" id="3.40.367.20">
    <property type="match status" value="1"/>
</dbReference>
<dbReference type="GO" id="GO:0005737">
    <property type="term" value="C:cytoplasm"/>
    <property type="evidence" value="ECO:0007669"/>
    <property type="project" value="UniProtKB-SubCell"/>
</dbReference>
<keyword evidence="2 3" id="KW-0418">Kinase</keyword>
<comment type="caution">
    <text evidence="5">The sequence shown here is derived from an EMBL/GenBank/DDBJ whole genome shotgun (WGS) entry which is preliminary data.</text>
</comment>
<dbReference type="RefSeq" id="WP_132229135.1">
    <property type="nucleotide sequence ID" value="NZ_NRRH01000017.1"/>
</dbReference>
<dbReference type="GO" id="GO:0005524">
    <property type="term" value="F:ATP binding"/>
    <property type="evidence" value="ECO:0007669"/>
    <property type="project" value="UniProtKB-UniRule"/>
</dbReference>
<protein>
    <recommendedName>
        <fullName evidence="3">Glucokinase</fullName>
        <ecNumber evidence="3">2.7.1.2</ecNumber>
    </recommendedName>
    <alternativeName>
        <fullName evidence="3">Glucose kinase</fullName>
    </alternativeName>
</protein>
<reference evidence="5 6" key="1">
    <citation type="submission" date="2019-03" db="EMBL/GenBank/DDBJ databases">
        <title>Genomic Encyclopedia of Type Strains, Phase IV (KMG-IV): sequencing the most valuable type-strain genomes for metagenomic binning, comparative biology and taxonomic classification.</title>
        <authorList>
            <person name="Goeker M."/>
        </authorList>
    </citation>
    <scope>NUCLEOTIDE SEQUENCE [LARGE SCALE GENOMIC DNA]</scope>
    <source>
        <strain evidence="5 6">DSM 203</strain>
    </source>
</reference>
<dbReference type="CDD" id="cd24008">
    <property type="entry name" value="ASKHA_NBD_GLK"/>
    <property type="match status" value="1"/>
</dbReference>
<accession>A0A4R4ADE4</accession>
<keyword evidence="3" id="KW-0963">Cytoplasm</keyword>
<name>A0A4R4ADE4_MARGR</name>
<dbReference type="HAMAP" id="MF_00524">
    <property type="entry name" value="Glucokinase"/>
    <property type="match status" value="1"/>
</dbReference>
<evidence type="ECO:0000256" key="1">
    <source>
        <dbReference type="ARBA" id="ARBA00022679"/>
    </source>
</evidence>
<dbReference type="PANTHER" id="PTHR47363:SF1">
    <property type="entry name" value="GLUCOKINASE"/>
    <property type="match status" value="1"/>
</dbReference>
<comment type="catalytic activity">
    <reaction evidence="3">
        <text>D-glucose + ATP = D-glucose 6-phosphate + ADP + H(+)</text>
        <dbReference type="Rhea" id="RHEA:17825"/>
        <dbReference type="ChEBI" id="CHEBI:4167"/>
        <dbReference type="ChEBI" id="CHEBI:15378"/>
        <dbReference type="ChEBI" id="CHEBI:30616"/>
        <dbReference type="ChEBI" id="CHEBI:61548"/>
        <dbReference type="ChEBI" id="CHEBI:456216"/>
        <dbReference type="EC" id="2.7.1.2"/>
    </reaction>
</comment>
<dbReference type="EC" id="2.7.1.2" evidence="3"/>
<dbReference type="AlphaFoldDB" id="A0A4R4ADE4"/>
<dbReference type="PANTHER" id="PTHR47363">
    <property type="entry name" value="GLUCOKINASE"/>
    <property type="match status" value="1"/>
</dbReference>
<dbReference type="EMBL" id="SMDC01000003">
    <property type="protein sequence ID" value="TCW37101.1"/>
    <property type="molecule type" value="Genomic_DNA"/>
</dbReference>
<dbReference type="InterPro" id="IPR043129">
    <property type="entry name" value="ATPase_NBD"/>
</dbReference>
<evidence type="ECO:0000256" key="4">
    <source>
        <dbReference type="RuleBase" id="RU004046"/>
    </source>
</evidence>
<dbReference type="GO" id="GO:0006096">
    <property type="term" value="P:glycolytic process"/>
    <property type="evidence" value="ECO:0007669"/>
    <property type="project" value="UniProtKB-UniRule"/>
</dbReference>
<dbReference type="Gene3D" id="3.30.420.40">
    <property type="match status" value="1"/>
</dbReference>
<evidence type="ECO:0000313" key="6">
    <source>
        <dbReference type="Proteomes" id="UP000295247"/>
    </source>
</evidence>
<evidence type="ECO:0000256" key="3">
    <source>
        <dbReference type="HAMAP-Rule" id="MF_00524"/>
    </source>
</evidence>
<dbReference type="SUPFAM" id="SSF53067">
    <property type="entry name" value="Actin-like ATPase domain"/>
    <property type="match status" value="1"/>
</dbReference>
<dbReference type="GO" id="GO:0004340">
    <property type="term" value="F:glucokinase activity"/>
    <property type="evidence" value="ECO:0007669"/>
    <property type="project" value="UniProtKB-UniRule"/>
</dbReference>
<dbReference type="Pfam" id="PF02685">
    <property type="entry name" value="Glucokinase"/>
    <property type="match status" value="1"/>
</dbReference>
<dbReference type="Proteomes" id="UP000295247">
    <property type="component" value="Unassembled WGS sequence"/>
</dbReference>
<keyword evidence="3" id="KW-0067">ATP-binding</keyword>
<keyword evidence="3" id="KW-0547">Nucleotide-binding</keyword>
<gene>
    <name evidence="3" type="primary">glk</name>
    <name evidence="5" type="ORF">EDC29_103299</name>
</gene>
<comment type="subcellular location">
    <subcellularLocation>
        <location evidence="3">Cytoplasm</location>
    </subcellularLocation>
</comment>
<comment type="similarity">
    <text evidence="3 4">Belongs to the bacterial glucokinase family.</text>
</comment>
<dbReference type="GO" id="GO:0005536">
    <property type="term" value="F:D-glucose binding"/>
    <property type="evidence" value="ECO:0007669"/>
    <property type="project" value="InterPro"/>
</dbReference>
<keyword evidence="1 3" id="KW-0808">Transferase</keyword>
<evidence type="ECO:0000256" key="2">
    <source>
        <dbReference type="ARBA" id="ARBA00022777"/>
    </source>
</evidence>
<keyword evidence="3" id="KW-0324">Glycolysis</keyword>
<feature type="binding site" evidence="3">
    <location>
        <begin position="6"/>
        <end position="11"/>
    </location>
    <ligand>
        <name>ATP</name>
        <dbReference type="ChEBI" id="CHEBI:30616"/>
    </ligand>
</feature>
<dbReference type="NCBIfam" id="TIGR00749">
    <property type="entry name" value="glk"/>
    <property type="match status" value="1"/>
</dbReference>
<dbReference type="InterPro" id="IPR003836">
    <property type="entry name" value="Glucokinase"/>
</dbReference>
<evidence type="ECO:0000313" key="5">
    <source>
        <dbReference type="EMBL" id="TCW37101.1"/>
    </source>
</evidence>